<dbReference type="Pfam" id="PF00639">
    <property type="entry name" value="Rotamase"/>
    <property type="match status" value="2"/>
</dbReference>
<dbReference type="PROSITE" id="PS50198">
    <property type="entry name" value="PPIC_PPIASE_2"/>
    <property type="match status" value="2"/>
</dbReference>
<dbReference type="InterPro" id="IPR050280">
    <property type="entry name" value="OMP_Chaperone_SurA"/>
</dbReference>
<sequence length="455" mass="52109">MKYIIRTLIVVFLCQPMFGQDSITKSFTKFKVDGVAGVVGDYLILESDIDKFLFDIKSQGQSSVDVSPCQVMGKLLEDKLLAHHAIQDSIVVNDAQVNSEVDQIIARFSQQLGSEQKVIEYYKKDNMAELRAELFSIRRDIRLSESMNEKIIAEVDVTPDEVKSFFESIPKDELPTFGVELEIAQIVIEPKATEEERQRVIDRLNGFRADILENGSSFATKAVLYTDDGASRPDGGYMMIDRKSPLVKEFRDVVFGLQVGEVSEPFETEYGFHIATLEKIKGDKLEIRHILLIPDVDKAQEEEAKDKIERIKKRIEDGELTFDEAAREFSDEKETKYDGGVLVNPVTLDKRFELNKLDPTLYTKVNDLKDGEVSLVFNDPSRTGKTRFKILTVKNRLEEHKADYSKDYIKIKDLALREKQIKTISEWQKEKIAETYIKVNGDNRNCEYASNWLKN</sequence>
<dbReference type="SUPFAM" id="SSF54534">
    <property type="entry name" value="FKBP-like"/>
    <property type="match status" value="2"/>
</dbReference>
<evidence type="ECO:0000313" key="5">
    <source>
        <dbReference type="EMBL" id="MFC4635783.1"/>
    </source>
</evidence>
<keyword evidence="2" id="KW-0697">Rotamase</keyword>
<feature type="domain" description="PpiC" evidence="4">
    <location>
        <begin position="282"/>
        <end position="384"/>
    </location>
</feature>
<dbReference type="PANTHER" id="PTHR47637">
    <property type="entry name" value="CHAPERONE SURA"/>
    <property type="match status" value="1"/>
</dbReference>
<dbReference type="Proteomes" id="UP001596043">
    <property type="component" value="Unassembled WGS sequence"/>
</dbReference>
<keyword evidence="2 5" id="KW-0413">Isomerase</keyword>
<evidence type="ECO:0000256" key="3">
    <source>
        <dbReference type="SAM" id="Coils"/>
    </source>
</evidence>
<evidence type="ECO:0000313" key="6">
    <source>
        <dbReference type="Proteomes" id="UP001596043"/>
    </source>
</evidence>
<dbReference type="GO" id="GO:0003755">
    <property type="term" value="F:peptidyl-prolyl cis-trans isomerase activity"/>
    <property type="evidence" value="ECO:0007669"/>
    <property type="project" value="UniProtKB-EC"/>
</dbReference>
<dbReference type="Gene3D" id="1.10.4030.10">
    <property type="entry name" value="Porin chaperone SurA, peptide-binding domain"/>
    <property type="match status" value="1"/>
</dbReference>
<protein>
    <submittedName>
        <fullName evidence="5">Peptidylprolyl isomerase</fullName>
        <ecNumber evidence="5">5.2.1.8</ecNumber>
    </submittedName>
</protein>
<dbReference type="EC" id="5.2.1.8" evidence="5"/>
<keyword evidence="3" id="KW-0175">Coiled coil</keyword>
<evidence type="ECO:0000256" key="2">
    <source>
        <dbReference type="PROSITE-ProRule" id="PRU00278"/>
    </source>
</evidence>
<evidence type="ECO:0000259" key="4">
    <source>
        <dbReference type="PROSITE" id="PS50198"/>
    </source>
</evidence>
<feature type="domain" description="PpiC" evidence="4">
    <location>
        <begin position="178"/>
        <end position="279"/>
    </location>
</feature>
<keyword evidence="6" id="KW-1185">Reference proteome</keyword>
<dbReference type="PANTHER" id="PTHR47637:SF1">
    <property type="entry name" value="CHAPERONE SURA"/>
    <property type="match status" value="1"/>
</dbReference>
<dbReference type="InterPro" id="IPR000297">
    <property type="entry name" value="PPIase_PpiC"/>
</dbReference>
<organism evidence="5 6">
    <name type="scientific">Dokdonia ponticola</name>
    <dbReference type="NCBI Taxonomy" id="2041041"/>
    <lineage>
        <taxon>Bacteria</taxon>
        <taxon>Pseudomonadati</taxon>
        <taxon>Bacteroidota</taxon>
        <taxon>Flavobacteriia</taxon>
        <taxon>Flavobacteriales</taxon>
        <taxon>Flavobacteriaceae</taxon>
        <taxon>Dokdonia</taxon>
    </lineage>
</organism>
<feature type="coiled-coil region" evidence="3">
    <location>
        <begin position="301"/>
        <end position="328"/>
    </location>
</feature>
<dbReference type="InterPro" id="IPR027304">
    <property type="entry name" value="Trigger_fact/SurA_dom_sf"/>
</dbReference>
<dbReference type="SUPFAM" id="SSF109998">
    <property type="entry name" value="Triger factor/SurA peptide-binding domain-like"/>
    <property type="match status" value="1"/>
</dbReference>
<dbReference type="Gene3D" id="3.10.50.40">
    <property type="match status" value="2"/>
</dbReference>
<accession>A0ABV9I0S8</accession>
<dbReference type="InterPro" id="IPR046357">
    <property type="entry name" value="PPIase_dom_sf"/>
</dbReference>
<keyword evidence="1" id="KW-0732">Signal</keyword>
<gene>
    <name evidence="5" type="ORF">ACFO3O_17870</name>
</gene>
<dbReference type="EMBL" id="JBHSFV010000012">
    <property type="protein sequence ID" value="MFC4635783.1"/>
    <property type="molecule type" value="Genomic_DNA"/>
</dbReference>
<comment type="caution">
    <text evidence="5">The sequence shown here is derived from an EMBL/GenBank/DDBJ whole genome shotgun (WGS) entry which is preliminary data.</text>
</comment>
<reference evidence="6" key="1">
    <citation type="journal article" date="2019" name="Int. J. Syst. Evol. Microbiol.">
        <title>The Global Catalogue of Microorganisms (GCM) 10K type strain sequencing project: providing services to taxonomists for standard genome sequencing and annotation.</title>
        <authorList>
            <consortium name="The Broad Institute Genomics Platform"/>
            <consortium name="The Broad Institute Genome Sequencing Center for Infectious Disease"/>
            <person name="Wu L."/>
            <person name="Ma J."/>
        </authorList>
    </citation>
    <scope>NUCLEOTIDE SEQUENCE [LARGE SCALE GENOMIC DNA]</scope>
    <source>
        <strain evidence="6">YJ-61-S</strain>
    </source>
</reference>
<evidence type="ECO:0000256" key="1">
    <source>
        <dbReference type="ARBA" id="ARBA00022729"/>
    </source>
</evidence>
<proteinExistence type="predicted"/>
<dbReference type="RefSeq" id="WP_379981342.1">
    <property type="nucleotide sequence ID" value="NZ_JBHSFV010000012.1"/>
</dbReference>
<name>A0ABV9I0S8_9FLAO</name>